<dbReference type="Gene3D" id="3.10.129.10">
    <property type="entry name" value="Hotdog Thioesterase"/>
    <property type="match status" value="1"/>
</dbReference>
<dbReference type="PANTHER" id="PTHR11049:SF24">
    <property type="entry name" value="CYTOSOLIC ACYL COENZYME A THIOESTER HYDROLASE"/>
    <property type="match status" value="1"/>
</dbReference>
<dbReference type="SUPFAM" id="SSF54637">
    <property type="entry name" value="Thioesterase/thiol ester dehydrase-isomerase"/>
    <property type="match status" value="1"/>
</dbReference>
<dbReference type="InterPro" id="IPR033120">
    <property type="entry name" value="HOTDOG_ACOT"/>
</dbReference>
<dbReference type="Pfam" id="PF03061">
    <property type="entry name" value="4HBT"/>
    <property type="match status" value="1"/>
</dbReference>
<dbReference type="InterPro" id="IPR029069">
    <property type="entry name" value="HotDog_dom_sf"/>
</dbReference>
<evidence type="ECO:0000313" key="5">
    <source>
        <dbReference type="EMBL" id="SDC34155.1"/>
    </source>
</evidence>
<proteinExistence type="inferred from homology"/>
<dbReference type="GO" id="GO:0006637">
    <property type="term" value="P:acyl-CoA metabolic process"/>
    <property type="evidence" value="ECO:0007669"/>
    <property type="project" value="TreeGrafter"/>
</dbReference>
<evidence type="ECO:0000256" key="1">
    <source>
        <dbReference type="ARBA" id="ARBA00010458"/>
    </source>
</evidence>
<feature type="domain" description="HotDog ACOT-type" evidence="4">
    <location>
        <begin position="10"/>
        <end position="122"/>
    </location>
</feature>
<evidence type="ECO:0000313" key="6">
    <source>
        <dbReference type="Proteomes" id="UP000199387"/>
    </source>
</evidence>
<sequence>MIDVEPKSPAESQTVLTDIILPPQTNHHGTIFGGEVMSYIDRVAVICATRHAHRPVVTASFDSMDFISPLKVGECIILTAILRWVGKSSMEVQVIVEGEDLLNGDRHVTGICFVSMVAVDQEGKAVEVPPMKLSTEEEHFQFERGKERAAHRKKRKKGYV</sequence>
<dbReference type="STRING" id="1236220.SAMN04488112_106146"/>
<keyword evidence="6" id="KW-1185">Reference proteome</keyword>
<dbReference type="EMBL" id="FMZA01000006">
    <property type="protein sequence ID" value="SDC34155.1"/>
    <property type="molecule type" value="Genomic_DNA"/>
</dbReference>
<keyword evidence="2 3" id="KW-0378">Hydrolase</keyword>
<dbReference type="InterPro" id="IPR006683">
    <property type="entry name" value="Thioestr_dom"/>
</dbReference>
<dbReference type="PROSITE" id="PS51770">
    <property type="entry name" value="HOTDOG_ACOT"/>
    <property type="match status" value="1"/>
</dbReference>
<dbReference type="GO" id="GO:0052816">
    <property type="term" value="F:long-chain fatty acyl-CoA hydrolase activity"/>
    <property type="evidence" value="ECO:0007669"/>
    <property type="project" value="TreeGrafter"/>
</dbReference>
<name>A0A1G6KUJ3_9BACL</name>
<dbReference type="GO" id="GO:0005829">
    <property type="term" value="C:cytosol"/>
    <property type="evidence" value="ECO:0007669"/>
    <property type="project" value="TreeGrafter"/>
</dbReference>
<protein>
    <submittedName>
        <fullName evidence="5">Acyl-CoA hydrolase</fullName>
    </submittedName>
</protein>
<dbReference type="AlphaFoldDB" id="A0A1G6KUJ3"/>
<dbReference type="Proteomes" id="UP000199387">
    <property type="component" value="Unassembled WGS sequence"/>
</dbReference>
<dbReference type="InterPro" id="IPR040170">
    <property type="entry name" value="Cytosol_ACT"/>
</dbReference>
<comment type="similarity">
    <text evidence="1">Belongs to the acyl coenzyme A hydrolase family.</text>
</comment>
<evidence type="ECO:0000256" key="2">
    <source>
        <dbReference type="ARBA" id="ARBA00022801"/>
    </source>
</evidence>
<evidence type="ECO:0000256" key="3">
    <source>
        <dbReference type="PROSITE-ProRule" id="PRU01106"/>
    </source>
</evidence>
<gene>
    <name evidence="5" type="ORF">SAMN04488112_106146</name>
</gene>
<dbReference type="PANTHER" id="PTHR11049">
    <property type="entry name" value="ACYL COENZYME A THIOESTER HYDROLASE"/>
    <property type="match status" value="1"/>
</dbReference>
<dbReference type="GO" id="GO:0009062">
    <property type="term" value="P:fatty acid catabolic process"/>
    <property type="evidence" value="ECO:0007669"/>
    <property type="project" value="TreeGrafter"/>
</dbReference>
<accession>A0A1G6KUJ3</accession>
<reference evidence="5 6" key="1">
    <citation type="submission" date="2016-10" db="EMBL/GenBank/DDBJ databases">
        <authorList>
            <person name="de Groot N.N."/>
        </authorList>
    </citation>
    <scope>NUCLEOTIDE SEQUENCE [LARGE SCALE GENOMIC DNA]</scope>
    <source>
        <strain evidence="5 6">DSM 45514</strain>
    </source>
</reference>
<dbReference type="CDD" id="cd03442">
    <property type="entry name" value="BFIT_BACH"/>
    <property type="match status" value="1"/>
</dbReference>
<organism evidence="5 6">
    <name type="scientific">Melghirimyces thermohalophilus</name>
    <dbReference type="NCBI Taxonomy" id="1236220"/>
    <lineage>
        <taxon>Bacteria</taxon>
        <taxon>Bacillati</taxon>
        <taxon>Bacillota</taxon>
        <taxon>Bacilli</taxon>
        <taxon>Bacillales</taxon>
        <taxon>Thermoactinomycetaceae</taxon>
        <taxon>Melghirimyces</taxon>
    </lineage>
</organism>
<evidence type="ECO:0000259" key="4">
    <source>
        <dbReference type="PROSITE" id="PS51770"/>
    </source>
</evidence>